<feature type="transmembrane region" description="Helical" evidence="7">
    <location>
        <begin position="548"/>
        <end position="569"/>
    </location>
</feature>
<feature type="transmembrane region" description="Helical" evidence="7">
    <location>
        <begin position="110"/>
        <end position="137"/>
    </location>
</feature>
<feature type="transmembrane region" description="Helical" evidence="7">
    <location>
        <begin position="477"/>
        <end position="500"/>
    </location>
</feature>
<dbReference type="AlphaFoldDB" id="A0AAD5BFC2"/>
<dbReference type="InterPro" id="IPR002293">
    <property type="entry name" value="AA/rel_permease1"/>
</dbReference>
<dbReference type="GO" id="GO:0022857">
    <property type="term" value="F:transmembrane transporter activity"/>
    <property type="evidence" value="ECO:0007669"/>
    <property type="project" value="InterPro"/>
</dbReference>
<evidence type="ECO:0000256" key="3">
    <source>
        <dbReference type="ARBA" id="ARBA00022692"/>
    </source>
</evidence>
<dbReference type="PANTHER" id="PTHR45649:SF3">
    <property type="entry name" value="POLYAMINE TRANSPORTER TPO5"/>
    <property type="match status" value="1"/>
</dbReference>
<dbReference type="GO" id="GO:0016020">
    <property type="term" value="C:membrane"/>
    <property type="evidence" value="ECO:0007669"/>
    <property type="project" value="UniProtKB-SubCell"/>
</dbReference>
<dbReference type="EMBL" id="JAIHNG010000118">
    <property type="protein sequence ID" value="KAI5958257.1"/>
    <property type="molecule type" value="Genomic_DNA"/>
</dbReference>
<feature type="transmembrane region" description="Helical" evidence="7">
    <location>
        <begin position="308"/>
        <end position="327"/>
    </location>
</feature>
<dbReference type="GeneID" id="76150671"/>
<dbReference type="RefSeq" id="XP_051608848.1">
    <property type="nucleotide sequence ID" value="XM_051751945.1"/>
</dbReference>
<feature type="transmembrane region" description="Helical" evidence="7">
    <location>
        <begin position="191"/>
        <end position="214"/>
    </location>
</feature>
<evidence type="ECO:0000313" key="9">
    <source>
        <dbReference type="Proteomes" id="UP001204833"/>
    </source>
</evidence>
<feature type="compositionally biased region" description="Polar residues" evidence="6">
    <location>
        <begin position="33"/>
        <end position="43"/>
    </location>
</feature>
<comment type="subcellular location">
    <subcellularLocation>
        <location evidence="1">Membrane</location>
        <topology evidence="1">Multi-pass membrane protein</topology>
    </subcellularLocation>
</comment>
<accession>A0AAD5BFC2</accession>
<feature type="region of interest" description="Disordered" evidence="6">
    <location>
        <begin position="24"/>
        <end position="55"/>
    </location>
</feature>
<dbReference type="Gene3D" id="1.20.1740.10">
    <property type="entry name" value="Amino acid/polyamine transporter I"/>
    <property type="match status" value="1"/>
</dbReference>
<evidence type="ECO:0000256" key="5">
    <source>
        <dbReference type="ARBA" id="ARBA00023136"/>
    </source>
</evidence>
<keyword evidence="9" id="KW-1185">Reference proteome</keyword>
<reference evidence="8 9" key="1">
    <citation type="journal article" date="2022" name="DNA Res.">
        <title>Genome analysis of five recently described species of the CUG-Ser clade uncovers Candida theae as a new hybrid lineage with pathogenic potential in the Candida parapsilosis species complex.</title>
        <authorList>
            <person name="Mixao V."/>
            <person name="Del Olmo V."/>
            <person name="Hegedusova E."/>
            <person name="Saus E."/>
            <person name="Pryszcz L."/>
            <person name="Cillingova A."/>
            <person name="Nosek J."/>
            <person name="Gabaldon T."/>
        </authorList>
    </citation>
    <scope>NUCLEOTIDE SEQUENCE [LARGE SCALE GENOMIC DNA]</scope>
    <source>
        <strain evidence="8 9">CBS 12239</strain>
    </source>
</reference>
<evidence type="ECO:0000256" key="4">
    <source>
        <dbReference type="ARBA" id="ARBA00022989"/>
    </source>
</evidence>
<feature type="transmembrane region" description="Helical" evidence="7">
    <location>
        <begin position="143"/>
        <end position="163"/>
    </location>
</feature>
<keyword evidence="2" id="KW-0813">Transport</keyword>
<feature type="compositionally biased region" description="Low complexity" evidence="6">
    <location>
        <begin position="44"/>
        <end position="55"/>
    </location>
</feature>
<feature type="transmembrane region" description="Helical" evidence="7">
    <location>
        <begin position="453"/>
        <end position="471"/>
    </location>
</feature>
<evidence type="ECO:0000256" key="7">
    <source>
        <dbReference type="SAM" id="Phobius"/>
    </source>
</evidence>
<evidence type="ECO:0000256" key="6">
    <source>
        <dbReference type="SAM" id="MobiDB-lite"/>
    </source>
</evidence>
<dbReference type="PANTHER" id="PTHR45649">
    <property type="entry name" value="AMINO-ACID PERMEASE BAT1"/>
    <property type="match status" value="1"/>
</dbReference>
<evidence type="ECO:0000256" key="2">
    <source>
        <dbReference type="ARBA" id="ARBA00022448"/>
    </source>
</evidence>
<protein>
    <submittedName>
        <fullName evidence="8">TPO5</fullName>
    </submittedName>
</protein>
<feature type="transmembrane region" description="Helical" evidence="7">
    <location>
        <begin position="347"/>
        <end position="367"/>
    </location>
</feature>
<keyword evidence="5 7" id="KW-0472">Membrane</keyword>
<sequence>MELKVVISAPIILAADARVRDVDTKMQHESNDPRTFSPQQDTFQTTSSQASITTQQEPSLHAPIHHFIEDIQSSQPVRFIESLIDSDILGDNEPEHIEHFKYQKSLDRKLTVTSVIGLGFSLMGVPFGLSSTLWISLMDGANVTILYGWIIVSIMSLCVGMSLSEINAKFPTSGGVYHYSALLSSEKYSSIWSWVTGWLLLIGNWTYAVSIIYSGSEFTLSIISLKDEFRASRWLVNGVFLIILALAGLINLKFFRHLERINKASILWTIYTVLAIDILLIFYAPRTNSIKQILTTFDNSRSGWPDPLAFMVGLQAPAFSLTGYGMLLSISDEVKNAERNMPKGMLYSMLLASLTGLIFIIPILTILPELELLLDGNTNIMPIEIIFKLSTESFIISFLMACLLVGTIMFQSIGSLTTASRSTFALARDGGLPMAHLWTEVSSVEEYAIPKNALYLSIVVCAVLSLLSLLSRTAFNAFMGAAVVSLTVANGIPVFLLMLNKRQKIKGAAFRLGVFGWLVNGISVFWTILSIFILCVPPVIKNLDWSRMNYASVVLVLFLGFSILSYVTWGSKSFTGPEIDDDYFELNNMEATGQESSESLVVGDESIEDLNDEEIDNEPSKQSGR</sequence>
<feature type="transmembrane region" description="Helical" evidence="7">
    <location>
        <begin position="264"/>
        <end position="284"/>
    </location>
</feature>
<gene>
    <name evidence="8" type="ORF">KGF57_002612</name>
</gene>
<evidence type="ECO:0000256" key="1">
    <source>
        <dbReference type="ARBA" id="ARBA00004141"/>
    </source>
</evidence>
<dbReference type="Pfam" id="PF13520">
    <property type="entry name" value="AA_permease_2"/>
    <property type="match status" value="1"/>
</dbReference>
<proteinExistence type="predicted"/>
<evidence type="ECO:0000313" key="8">
    <source>
        <dbReference type="EMBL" id="KAI5958257.1"/>
    </source>
</evidence>
<name>A0AAD5BFC2_9ASCO</name>
<feature type="transmembrane region" description="Helical" evidence="7">
    <location>
        <begin position="512"/>
        <end position="536"/>
    </location>
</feature>
<feature type="transmembrane region" description="Helical" evidence="7">
    <location>
        <begin position="234"/>
        <end position="252"/>
    </location>
</feature>
<keyword evidence="3 7" id="KW-0812">Transmembrane</keyword>
<feature type="transmembrane region" description="Helical" evidence="7">
    <location>
        <begin position="394"/>
        <end position="413"/>
    </location>
</feature>
<organism evidence="8 9">
    <name type="scientific">Candida theae</name>
    <dbReference type="NCBI Taxonomy" id="1198502"/>
    <lineage>
        <taxon>Eukaryota</taxon>
        <taxon>Fungi</taxon>
        <taxon>Dikarya</taxon>
        <taxon>Ascomycota</taxon>
        <taxon>Saccharomycotina</taxon>
        <taxon>Pichiomycetes</taxon>
        <taxon>Debaryomycetaceae</taxon>
        <taxon>Candida/Lodderomyces clade</taxon>
        <taxon>Candida</taxon>
    </lineage>
</organism>
<dbReference type="Proteomes" id="UP001204833">
    <property type="component" value="Unassembled WGS sequence"/>
</dbReference>
<comment type="caution">
    <text evidence="8">The sequence shown here is derived from an EMBL/GenBank/DDBJ whole genome shotgun (WGS) entry which is preliminary data.</text>
</comment>
<keyword evidence="4 7" id="KW-1133">Transmembrane helix</keyword>